<organism evidence="7 8">
    <name type="scientific">Vigna mungo</name>
    <name type="common">Black gram</name>
    <name type="synonym">Phaseolus mungo</name>
    <dbReference type="NCBI Taxonomy" id="3915"/>
    <lineage>
        <taxon>Eukaryota</taxon>
        <taxon>Viridiplantae</taxon>
        <taxon>Streptophyta</taxon>
        <taxon>Embryophyta</taxon>
        <taxon>Tracheophyta</taxon>
        <taxon>Spermatophyta</taxon>
        <taxon>Magnoliopsida</taxon>
        <taxon>eudicotyledons</taxon>
        <taxon>Gunneridae</taxon>
        <taxon>Pentapetalae</taxon>
        <taxon>rosids</taxon>
        <taxon>fabids</taxon>
        <taxon>Fabales</taxon>
        <taxon>Fabaceae</taxon>
        <taxon>Papilionoideae</taxon>
        <taxon>50 kb inversion clade</taxon>
        <taxon>NPAAA clade</taxon>
        <taxon>indigoferoid/millettioid clade</taxon>
        <taxon>Phaseoleae</taxon>
        <taxon>Vigna</taxon>
    </lineage>
</organism>
<dbReference type="InterPro" id="IPR005175">
    <property type="entry name" value="PPC_dom"/>
</dbReference>
<evidence type="ECO:0000313" key="7">
    <source>
        <dbReference type="EMBL" id="WVZ21098.1"/>
    </source>
</evidence>
<dbReference type="PANTHER" id="PTHR31100:SF51">
    <property type="entry name" value="AT-HOOK MOTIF NUCLEAR-LOCALIZED PROTEIN 29"/>
    <property type="match status" value="1"/>
</dbReference>
<reference evidence="7 8" key="1">
    <citation type="journal article" date="2023" name="Life. Sci Alliance">
        <title>Evolutionary insights into 3D genome organization and epigenetic landscape of Vigna mungo.</title>
        <authorList>
            <person name="Junaid A."/>
            <person name="Singh B."/>
            <person name="Bhatia S."/>
        </authorList>
    </citation>
    <scope>NUCLEOTIDE SEQUENCE [LARGE SCALE GENOMIC DNA]</scope>
    <source>
        <strain evidence="7">Urdbean</strain>
    </source>
</reference>
<proteinExistence type="predicted"/>
<evidence type="ECO:0000256" key="1">
    <source>
        <dbReference type="ARBA" id="ARBA00023015"/>
    </source>
</evidence>
<feature type="compositionally biased region" description="Polar residues" evidence="5">
    <location>
        <begin position="29"/>
        <end position="38"/>
    </location>
</feature>
<accession>A0AAQ3P759</accession>
<feature type="region of interest" description="Disordered" evidence="5">
    <location>
        <begin position="1"/>
        <end position="65"/>
    </location>
</feature>
<evidence type="ECO:0000256" key="4">
    <source>
        <dbReference type="ARBA" id="ARBA00023242"/>
    </source>
</evidence>
<feature type="compositionally biased region" description="Low complexity" evidence="5">
    <location>
        <begin position="41"/>
        <end position="57"/>
    </location>
</feature>
<dbReference type="SUPFAM" id="SSF117856">
    <property type="entry name" value="AF0104/ALDC/Ptd012-like"/>
    <property type="match status" value="1"/>
</dbReference>
<evidence type="ECO:0000259" key="6">
    <source>
        <dbReference type="PROSITE" id="PS51742"/>
    </source>
</evidence>
<dbReference type="Proteomes" id="UP001374535">
    <property type="component" value="Chromosome 2"/>
</dbReference>
<dbReference type="PROSITE" id="PS51742">
    <property type="entry name" value="PPC"/>
    <property type="match status" value="1"/>
</dbReference>
<name>A0AAQ3P759_VIGMU</name>
<dbReference type="Gene3D" id="3.30.1330.80">
    <property type="entry name" value="Hypothetical protein, similar to alpha- acetolactate decarboxylase, domain 2"/>
    <property type="match status" value="1"/>
</dbReference>
<dbReference type="AlphaFoldDB" id="A0AAQ3P759"/>
<dbReference type="GO" id="GO:0003700">
    <property type="term" value="F:DNA-binding transcription factor activity"/>
    <property type="evidence" value="ECO:0007669"/>
    <property type="project" value="TreeGrafter"/>
</dbReference>
<keyword evidence="8" id="KW-1185">Reference proteome</keyword>
<evidence type="ECO:0000256" key="3">
    <source>
        <dbReference type="ARBA" id="ARBA00023163"/>
    </source>
</evidence>
<feature type="domain" description="PPC" evidence="6">
    <location>
        <begin position="72"/>
        <end position="208"/>
    </location>
</feature>
<evidence type="ECO:0000256" key="5">
    <source>
        <dbReference type="SAM" id="MobiDB-lite"/>
    </source>
</evidence>
<protein>
    <recommendedName>
        <fullName evidence="6">PPC domain-containing protein</fullName>
    </recommendedName>
</protein>
<gene>
    <name evidence="7" type="ORF">V8G54_008420</name>
</gene>
<sequence length="239" mass="24667">MAAYNNIEGSEEPELAVFVAPPTLIGPAQNPTQHTQNDGDGASNAAPRPRGRPPGSKNKPKPPPIIVTCDSANALHSHVLEVSLGAEVMESLSTYACRRGRGVCVLSGTGTVANVALRQPAGSVLTFPGLFEIVSITGTVLPPPAPPGSDGLSVSLSGAQGQMVGGIVVAPLMASSDVVLVAASFANAMLERLPLPLNHHHDDDEDPAAFTGNGQVGDGRNNPFWRWLQSELFELGGSA</sequence>
<dbReference type="InterPro" id="IPR014476">
    <property type="entry name" value="AHL15-29"/>
</dbReference>
<evidence type="ECO:0000313" key="8">
    <source>
        <dbReference type="Proteomes" id="UP001374535"/>
    </source>
</evidence>
<dbReference type="GO" id="GO:0005634">
    <property type="term" value="C:nucleus"/>
    <property type="evidence" value="ECO:0007669"/>
    <property type="project" value="TreeGrafter"/>
</dbReference>
<dbReference type="GO" id="GO:0003680">
    <property type="term" value="F:minor groove of adenine-thymine-rich DNA binding"/>
    <property type="evidence" value="ECO:0007669"/>
    <property type="project" value="InterPro"/>
</dbReference>
<evidence type="ECO:0000256" key="2">
    <source>
        <dbReference type="ARBA" id="ARBA00023125"/>
    </source>
</evidence>
<keyword evidence="4" id="KW-0539">Nucleus</keyword>
<dbReference type="GO" id="GO:0010228">
    <property type="term" value="P:vegetative to reproductive phase transition of meristem"/>
    <property type="evidence" value="ECO:0007669"/>
    <property type="project" value="TreeGrafter"/>
</dbReference>
<keyword evidence="1" id="KW-0805">Transcription regulation</keyword>
<keyword evidence="2" id="KW-0238">DNA-binding</keyword>
<dbReference type="Pfam" id="PF03479">
    <property type="entry name" value="PCC"/>
    <property type="match status" value="1"/>
</dbReference>
<dbReference type="PANTHER" id="PTHR31100">
    <property type="entry name" value="AT-HOOK MOTIF NUCLEAR-LOCALIZED PROTEIN 15"/>
    <property type="match status" value="1"/>
</dbReference>
<dbReference type="EMBL" id="CP144699">
    <property type="protein sequence ID" value="WVZ21098.1"/>
    <property type="molecule type" value="Genomic_DNA"/>
</dbReference>
<keyword evidence="3" id="KW-0804">Transcription</keyword>
<dbReference type="CDD" id="cd11378">
    <property type="entry name" value="DUF296"/>
    <property type="match status" value="1"/>
</dbReference>